<proteinExistence type="predicted"/>
<accession>A0ABT6KJZ0</accession>
<gene>
    <name evidence="1" type="ORF">M2152_000321</name>
</gene>
<dbReference type="InterPro" id="IPR021678">
    <property type="entry name" value="DUF3263"/>
</dbReference>
<dbReference type="RefSeq" id="WP_322132506.1">
    <property type="nucleotide sequence ID" value="NZ_CP085036.1"/>
</dbReference>
<evidence type="ECO:0000313" key="2">
    <source>
        <dbReference type="Proteomes" id="UP001160142"/>
    </source>
</evidence>
<sequence>MSAQPQRHSADGDEFPERERRILAFERQWWRHAGAKEVAIREEFGLSTARYYQLLNAVIDMPEAVRHDPMLVRRLLRARDARTSARAAREFRISSPDQE</sequence>
<dbReference type="Pfam" id="PF11662">
    <property type="entry name" value="DUF3263"/>
    <property type="match status" value="1"/>
</dbReference>
<evidence type="ECO:0000313" key="1">
    <source>
        <dbReference type="EMBL" id="MDH6180139.1"/>
    </source>
</evidence>
<protein>
    <recommendedName>
        <fullName evidence="3">DUF3263 domain-containing protein</fullName>
    </recommendedName>
</protein>
<dbReference type="EMBL" id="JARXVQ010000001">
    <property type="protein sequence ID" value="MDH6180139.1"/>
    <property type="molecule type" value="Genomic_DNA"/>
</dbReference>
<dbReference type="Proteomes" id="UP001160142">
    <property type="component" value="Unassembled WGS sequence"/>
</dbReference>
<name>A0ABT6KJZ0_9MICO</name>
<comment type="caution">
    <text evidence="1">The sequence shown here is derived from an EMBL/GenBank/DDBJ whole genome shotgun (WGS) entry which is preliminary data.</text>
</comment>
<organism evidence="1 2">
    <name type="scientific">Antiquaquibacter oligotrophicus</name>
    <dbReference type="NCBI Taxonomy" id="2880260"/>
    <lineage>
        <taxon>Bacteria</taxon>
        <taxon>Bacillati</taxon>
        <taxon>Actinomycetota</taxon>
        <taxon>Actinomycetes</taxon>
        <taxon>Micrococcales</taxon>
        <taxon>Microbacteriaceae</taxon>
        <taxon>Antiquaquibacter</taxon>
    </lineage>
</organism>
<reference evidence="1 2" key="1">
    <citation type="submission" date="2023-04" db="EMBL/GenBank/DDBJ databases">
        <title>Genome Encyclopedia of Bacteria and Archaea VI: Functional Genomics of Type Strains.</title>
        <authorList>
            <person name="Whitman W."/>
        </authorList>
    </citation>
    <scope>NUCLEOTIDE SEQUENCE [LARGE SCALE GENOMIC DNA]</scope>
    <source>
        <strain evidence="1 2">SG_E_30_P1</strain>
    </source>
</reference>
<keyword evidence="2" id="KW-1185">Reference proteome</keyword>
<evidence type="ECO:0008006" key="3">
    <source>
        <dbReference type="Google" id="ProtNLM"/>
    </source>
</evidence>